<dbReference type="AlphaFoldDB" id="A0A833TEL0"/>
<evidence type="ECO:0000313" key="3">
    <source>
        <dbReference type="Proteomes" id="UP000602510"/>
    </source>
</evidence>
<keyword evidence="3" id="KW-1185">Reference proteome</keyword>
<reference evidence="2" key="1">
    <citation type="submission" date="2020-04" db="EMBL/GenBank/DDBJ databases">
        <title>Hybrid Assembly of Korean Phytophthora infestans isolates.</title>
        <authorList>
            <person name="Prokchorchik M."/>
            <person name="Lee Y."/>
            <person name="Seo J."/>
            <person name="Cho J.-H."/>
            <person name="Park Y.-E."/>
            <person name="Jang D.-C."/>
            <person name="Im J.-S."/>
            <person name="Choi J.-G."/>
            <person name="Park H.-J."/>
            <person name="Lee G.-B."/>
            <person name="Lee Y.-G."/>
            <person name="Hong S.-Y."/>
            <person name="Cho K."/>
            <person name="Sohn K.H."/>
        </authorList>
    </citation>
    <scope>NUCLEOTIDE SEQUENCE</scope>
    <source>
        <strain evidence="2">KR_1_A1</strain>
    </source>
</reference>
<organism evidence="2 3">
    <name type="scientific">Phytophthora infestans</name>
    <name type="common">Potato late blight agent</name>
    <name type="synonym">Botrytis infestans</name>
    <dbReference type="NCBI Taxonomy" id="4787"/>
    <lineage>
        <taxon>Eukaryota</taxon>
        <taxon>Sar</taxon>
        <taxon>Stramenopiles</taxon>
        <taxon>Oomycota</taxon>
        <taxon>Peronosporomycetes</taxon>
        <taxon>Peronosporales</taxon>
        <taxon>Peronosporaceae</taxon>
        <taxon>Phytophthora</taxon>
    </lineage>
</organism>
<dbReference type="EMBL" id="WSZM01000127">
    <property type="protein sequence ID" value="KAF4041294.1"/>
    <property type="molecule type" value="Genomic_DNA"/>
</dbReference>
<gene>
    <name evidence="2" type="ORF">GN244_ATG06470</name>
</gene>
<name>A0A833TEL0_PHYIN</name>
<dbReference type="Proteomes" id="UP000602510">
    <property type="component" value="Unassembled WGS sequence"/>
</dbReference>
<proteinExistence type="predicted"/>
<evidence type="ECO:0000313" key="2">
    <source>
        <dbReference type="EMBL" id="KAF4041294.1"/>
    </source>
</evidence>
<protein>
    <submittedName>
        <fullName evidence="2">Uncharacterized protein</fullName>
    </submittedName>
</protein>
<feature type="region of interest" description="Disordered" evidence="1">
    <location>
        <begin position="1"/>
        <end position="34"/>
    </location>
</feature>
<comment type="caution">
    <text evidence="2">The sequence shown here is derived from an EMBL/GenBank/DDBJ whole genome shotgun (WGS) entry which is preliminary data.</text>
</comment>
<evidence type="ECO:0000256" key="1">
    <source>
        <dbReference type="SAM" id="MobiDB-lite"/>
    </source>
</evidence>
<accession>A0A833TEL0</accession>
<sequence>MFNRDIQPESTQTGKPLSAEVCSGRARTTSRRKG</sequence>